<dbReference type="InterPro" id="IPR037590">
    <property type="entry name" value="WDR24"/>
</dbReference>
<feature type="compositionally biased region" description="Low complexity" evidence="7">
    <location>
        <begin position="711"/>
        <end position="721"/>
    </location>
</feature>
<accession>A0A2B7XF48</accession>
<feature type="region of interest" description="Disordered" evidence="7">
    <location>
        <begin position="1"/>
        <end position="33"/>
    </location>
</feature>
<name>A0A2B7XF48_POLH7</name>
<organism evidence="8 9">
    <name type="scientific">Polytolypa hystricis (strain UAMH7299)</name>
    <dbReference type="NCBI Taxonomy" id="1447883"/>
    <lineage>
        <taxon>Eukaryota</taxon>
        <taxon>Fungi</taxon>
        <taxon>Dikarya</taxon>
        <taxon>Ascomycota</taxon>
        <taxon>Pezizomycotina</taxon>
        <taxon>Eurotiomycetes</taxon>
        <taxon>Eurotiomycetidae</taxon>
        <taxon>Onygenales</taxon>
        <taxon>Onygenales incertae sedis</taxon>
        <taxon>Polytolypa</taxon>
    </lineage>
</organism>
<feature type="region of interest" description="Disordered" evidence="7">
    <location>
        <begin position="474"/>
        <end position="508"/>
    </location>
</feature>
<sequence length="1427" mass="156227">MPDSHRSLPSADALPPPAPPLPPPPAPPLPPQRYAHRATSALARFAHPFIYGSRPPSPQQSVHQETPIIPHPGRHSISRPGASQTVTHKTGIPIAALDISPQKTHAVIAGREILKTVHVSPDGCAEDFNLRSAIVAHSSTHNVSTGGPSAKHKDQLAARDVKWSHSEYDRIIATAVANGRIVIYDLTRAGLELGRFQEHNRQVHTLAFNPHRAAWLLSGSQDATIRMWDLRMVSGDRGVMSFGSKHRFNGHSEAVRDVRWSPADGVEFATATDSGAILRWDVRKESAPLMKINAHEKPCFSVDWHPDGKHLVSGGTDRQVKVWDFSSSDRRQKPCFQFRAPQAVLNVRWRPASWVSEGQDAGNWQSTQLVTSYDQEDPRIHLWDLRRPHIPFREFERYNRSPSDLLWHSNDLLWSVSSEGTFTQTDIRFAPEVIQRRRQCAITWSPTGDVLAFAQKRPRRRGLSMSFGPTEFLDLKSERQSSGEKATSQSLTDDGLDEPALPSSLRKRPGITTYARAAKSLSGTPPMSEDGPQIIPLEKAVAGTGVFEPGQTGVIGHVSGATLDPAVFRYLAKNYVPLLINPSPLPADALKNILDAFDGNAEHAENASLYRLAQTWRIIKFAIMQELKNAAEEHSVAESPAEDSAKRHSRDDSVMERSQTLEEPYPDKLKSRLFKGVIETEAHARMTVETESTSNMTTPLARPLPDSPIEDSGSSRSSQASDFDDEFESIQPLPPSVLSSNGGAMHLRRRDTNTSLDQETFDRPEDHESRARARPVSPRSLSPDRLRERELALNGSMFSEGQRSAPRAISRMGNWRLHDPDRFGTRGLEEEDYDQKVEEKKAAMRDYKRFPKRLLSFDAPSHDPTRPPPPVTYARHDSAESFPMFSASTDSSQRGKSISEPYSPLSRPEGISHTDDAGWSVAAESPLQRIQEVDIHSPQRPARGRRDSHSIEHLSLDDYTTQSNVVHLERPSSPLPFLSEGAVSPSKSPAKARLAHASTPKTSRCQSTPNSAAPEENGDGLPVLPLSPGLTRSKPWSAHNIIREAIRHYCASSPVDMQSAAHLLHKMHILFRSCEKILPYEERELIFKTYNGQLLRERMFVEAAELRLSCVPLYPSVYDYAQQDTFINVYCFECKKPFENPTRDNRKCHRCGVTQPPCTICMSQDPPAEWVDQLSASSSSSVSPTSPDQPSPTAVSSPTSSGSLPSPHTLPDSTTTPDPASTDNNQPHPNTPSSRPHGTALWAWCQGCGHGAHTACQLAWLSDIPTSDGGCATPGCLHDCGPGPRREQNRLTMLEDNRRAGGANNRAFGRKPTTGYAKRDSWAAGESKAVERVRGMLGVVAQMHASASSAATATTAPASGVGGGGGGGPHTLSPKKVRLVTPNEQGGGGSGGGGGGGGRRRPQQNNTRGGPDGGGRKDSMSDPLLGP</sequence>
<feature type="compositionally biased region" description="Polar residues" evidence="7">
    <location>
        <begin position="999"/>
        <end position="1011"/>
    </location>
</feature>
<dbReference type="GO" id="GO:1904263">
    <property type="term" value="P:positive regulation of TORC1 signaling"/>
    <property type="evidence" value="ECO:0007669"/>
    <property type="project" value="TreeGrafter"/>
</dbReference>
<feature type="compositionally biased region" description="Polar residues" evidence="7">
    <location>
        <begin position="1224"/>
        <end position="1236"/>
    </location>
</feature>
<keyword evidence="2" id="KW-0479">Metal-binding</keyword>
<dbReference type="SMART" id="SM00320">
    <property type="entry name" value="WD40"/>
    <property type="match status" value="5"/>
</dbReference>
<feature type="compositionally biased region" description="Polar residues" evidence="7">
    <location>
        <begin position="886"/>
        <end position="896"/>
    </location>
</feature>
<feature type="region of interest" description="Disordered" evidence="7">
    <location>
        <begin position="685"/>
        <end position="813"/>
    </location>
</feature>
<feature type="region of interest" description="Disordered" evidence="7">
    <location>
        <begin position="1296"/>
        <end position="1324"/>
    </location>
</feature>
<dbReference type="Pfam" id="PF00400">
    <property type="entry name" value="WD40"/>
    <property type="match status" value="3"/>
</dbReference>
<evidence type="ECO:0000256" key="7">
    <source>
        <dbReference type="SAM" id="MobiDB-lite"/>
    </source>
</evidence>
<feature type="compositionally biased region" description="Pro residues" evidence="7">
    <location>
        <begin position="14"/>
        <end position="31"/>
    </location>
</feature>
<keyword evidence="1 6" id="KW-0853">WD repeat</keyword>
<feature type="repeat" description="WD" evidence="6">
    <location>
        <begin position="196"/>
        <end position="231"/>
    </location>
</feature>
<dbReference type="InterPro" id="IPR036322">
    <property type="entry name" value="WD40_repeat_dom_sf"/>
</dbReference>
<keyword evidence="4" id="KW-0863">Zinc-finger</keyword>
<feature type="compositionally biased region" description="Polar residues" evidence="7">
    <location>
        <begin position="483"/>
        <end position="492"/>
    </location>
</feature>
<evidence type="ECO:0000256" key="6">
    <source>
        <dbReference type="PROSITE-ProRule" id="PRU00221"/>
    </source>
</evidence>
<dbReference type="InterPro" id="IPR001680">
    <property type="entry name" value="WD40_rpt"/>
</dbReference>
<feature type="repeat" description="WD" evidence="6">
    <location>
        <begin position="248"/>
        <end position="290"/>
    </location>
</feature>
<dbReference type="GO" id="GO:0016239">
    <property type="term" value="P:positive regulation of macroautophagy"/>
    <property type="evidence" value="ECO:0007669"/>
    <property type="project" value="TreeGrafter"/>
</dbReference>
<evidence type="ECO:0000313" key="9">
    <source>
        <dbReference type="Proteomes" id="UP000224634"/>
    </source>
</evidence>
<dbReference type="STRING" id="1447883.A0A2B7XF48"/>
<dbReference type="GO" id="GO:0005829">
    <property type="term" value="C:cytosol"/>
    <property type="evidence" value="ECO:0007669"/>
    <property type="project" value="TreeGrafter"/>
</dbReference>
<dbReference type="EMBL" id="PDNA01000169">
    <property type="protein sequence ID" value="PGH07363.1"/>
    <property type="molecule type" value="Genomic_DNA"/>
</dbReference>
<proteinExistence type="predicted"/>
<keyword evidence="9" id="KW-1185">Reference proteome</keyword>
<feature type="compositionally biased region" description="Basic and acidic residues" evidence="7">
    <location>
        <begin position="760"/>
        <end position="771"/>
    </location>
</feature>
<protein>
    <submittedName>
        <fullName evidence="8">Uncharacterized protein</fullName>
    </submittedName>
</protein>
<dbReference type="PANTHER" id="PTHR46200">
    <property type="entry name" value="GATOR COMPLEX PROTEIN WDR24"/>
    <property type="match status" value="1"/>
</dbReference>
<evidence type="ECO:0000256" key="5">
    <source>
        <dbReference type="ARBA" id="ARBA00022833"/>
    </source>
</evidence>
<dbReference type="PROSITE" id="PS50082">
    <property type="entry name" value="WD_REPEATS_2"/>
    <property type="match status" value="3"/>
</dbReference>
<dbReference type="PANTHER" id="PTHR46200:SF1">
    <property type="entry name" value="GATOR COMPLEX PROTEIN WDR24"/>
    <property type="match status" value="1"/>
</dbReference>
<feature type="compositionally biased region" description="Basic and acidic residues" evidence="7">
    <location>
        <begin position="643"/>
        <end position="655"/>
    </location>
</feature>
<feature type="region of interest" description="Disordered" evidence="7">
    <location>
        <begin position="929"/>
        <end position="948"/>
    </location>
</feature>
<feature type="repeat" description="WD" evidence="6">
    <location>
        <begin position="292"/>
        <end position="333"/>
    </location>
</feature>
<reference evidence="8 9" key="1">
    <citation type="submission" date="2017-10" db="EMBL/GenBank/DDBJ databases">
        <title>Comparative genomics in systemic dimorphic fungi from Ajellomycetaceae.</title>
        <authorList>
            <person name="Munoz J.F."/>
            <person name="Mcewen J.G."/>
            <person name="Clay O.K."/>
            <person name="Cuomo C.A."/>
        </authorList>
    </citation>
    <scope>NUCLEOTIDE SEQUENCE [LARGE SCALE GENOMIC DNA]</scope>
    <source>
        <strain evidence="8 9">UAMH7299</strain>
    </source>
</reference>
<dbReference type="PROSITE" id="PS00678">
    <property type="entry name" value="WD_REPEATS_1"/>
    <property type="match status" value="2"/>
</dbReference>
<feature type="compositionally biased region" description="Polar residues" evidence="7">
    <location>
        <begin position="689"/>
        <end position="698"/>
    </location>
</feature>
<dbReference type="InterPro" id="IPR015943">
    <property type="entry name" value="WD40/YVTN_repeat-like_dom_sf"/>
</dbReference>
<feature type="region of interest" description="Disordered" evidence="7">
    <location>
        <begin position="1354"/>
        <end position="1427"/>
    </location>
</feature>
<feature type="region of interest" description="Disordered" evidence="7">
    <location>
        <begin position="1172"/>
        <end position="1236"/>
    </location>
</feature>
<feature type="compositionally biased region" description="Gly residues" evidence="7">
    <location>
        <begin position="1385"/>
        <end position="1397"/>
    </location>
</feature>
<dbReference type="InterPro" id="IPR019775">
    <property type="entry name" value="WD40_repeat_CS"/>
</dbReference>
<evidence type="ECO:0000256" key="2">
    <source>
        <dbReference type="ARBA" id="ARBA00022723"/>
    </source>
</evidence>
<dbReference type="Gene3D" id="2.130.10.10">
    <property type="entry name" value="YVTN repeat-like/Quinoprotein amine dehydrogenase"/>
    <property type="match status" value="2"/>
</dbReference>
<feature type="compositionally biased region" description="Gly residues" evidence="7">
    <location>
        <begin position="1360"/>
        <end position="1369"/>
    </location>
</feature>
<evidence type="ECO:0000256" key="4">
    <source>
        <dbReference type="ARBA" id="ARBA00022771"/>
    </source>
</evidence>
<evidence type="ECO:0000313" key="8">
    <source>
        <dbReference type="EMBL" id="PGH07363.1"/>
    </source>
</evidence>
<dbReference type="GO" id="GO:0005774">
    <property type="term" value="C:vacuolar membrane"/>
    <property type="evidence" value="ECO:0007669"/>
    <property type="project" value="TreeGrafter"/>
</dbReference>
<feature type="compositionally biased region" description="Basic and acidic residues" evidence="7">
    <location>
        <begin position="782"/>
        <end position="791"/>
    </location>
</feature>
<evidence type="ECO:0000256" key="3">
    <source>
        <dbReference type="ARBA" id="ARBA00022737"/>
    </source>
</evidence>
<gene>
    <name evidence="8" type="ORF">AJ80_08004</name>
</gene>
<dbReference type="OrthoDB" id="60955at2759"/>
<dbReference type="GO" id="GO:0008270">
    <property type="term" value="F:zinc ion binding"/>
    <property type="evidence" value="ECO:0007669"/>
    <property type="project" value="UniProtKB-KW"/>
</dbReference>
<dbReference type="SUPFAM" id="SSF50978">
    <property type="entry name" value="WD40 repeat-like"/>
    <property type="match status" value="1"/>
</dbReference>
<feature type="region of interest" description="Disordered" evidence="7">
    <location>
        <begin position="855"/>
        <end position="916"/>
    </location>
</feature>
<dbReference type="GO" id="GO:0061700">
    <property type="term" value="C:GATOR2 complex"/>
    <property type="evidence" value="ECO:0007669"/>
    <property type="project" value="TreeGrafter"/>
</dbReference>
<keyword evidence="5" id="KW-0862">Zinc</keyword>
<feature type="region of interest" description="Disordered" evidence="7">
    <location>
        <begin position="970"/>
        <end position="1022"/>
    </location>
</feature>
<feature type="compositionally biased region" description="Low complexity" evidence="7">
    <location>
        <begin position="1172"/>
        <end position="1223"/>
    </location>
</feature>
<evidence type="ECO:0000256" key="1">
    <source>
        <dbReference type="ARBA" id="ARBA00022574"/>
    </source>
</evidence>
<dbReference type="PROSITE" id="PS50294">
    <property type="entry name" value="WD_REPEATS_REGION"/>
    <property type="match status" value="3"/>
</dbReference>
<keyword evidence="3" id="KW-0677">Repeat</keyword>
<feature type="region of interest" description="Disordered" evidence="7">
    <location>
        <begin position="634"/>
        <end position="666"/>
    </location>
</feature>
<comment type="caution">
    <text evidence="8">The sequence shown here is derived from an EMBL/GenBank/DDBJ whole genome shotgun (WGS) entry which is preliminary data.</text>
</comment>
<dbReference type="Proteomes" id="UP000224634">
    <property type="component" value="Unassembled WGS sequence"/>
</dbReference>